<gene>
    <name evidence="1" type="ORF">NSCAC_1141</name>
</gene>
<dbReference type="Gene3D" id="3.40.50.150">
    <property type="entry name" value="Vaccinia Virus protein VP39"/>
    <property type="match status" value="1"/>
</dbReference>
<evidence type="ECO:0000313" key="2">
    <source>
        <dbReference type="Proteomes" id="UP000516072"/>
    </source>
</evidence>
<organism evidence="1 2">
    <name type="scientific">Candidatus Nitrosacidococcus tergens</name>
    <dbReference type="NCBI Taxonomy" id="553981"/>
    <lineage>
        <taxon>Bacteria</taxon>
        <taxon>Pseudomonadati</taxon>
        <taxon>Pseudomonadota</taxon>
        <taxon>Gammaproteobacteria</taxon>
        <taxon>Chromatiales</taxon>
        <taxon>Chromatiaceae</taxon>
        <taxon>Candidatus Nitrosacidococcus</taxon>
    </lineage>
</organism>
<dbReference type="RefSeq" id="WP_197743858.1">
    <property type="nucleotide sequence ID" value="NZ_LR778175.1"/>
</dbReference>
<dbReference type="KEGG" id="ntg:NSCAC_1141"/>
<keyword evidence="1" id="KW-0489">Methyltransferase</keyword>
<keyword evidence="1" id="KW-0808">Transferase</keyword>
<dbReference type="GO" id="GO:0008168">
    <property type="term" value="F:methyltransferase activity"/>
    <property type="evidence" value="ECO:0007669"/>
    <property type="project" value="UniProtKB-KW"/>
</dbReference>
<dbReference type="EMBL" id="LR778175">
    <property type="protein sequence ID" value="CAB1276376.1"/>
    <property type="molecule type" value="Genomic_DNA"/>
</dbReference>
<evidence type="ECO:0000313" key="1">
    <source>
        <dbReference type="EMBL" id="CAB1276376.1"/>
    </source>
</evidence>
<dbReference type="SUPFAM" id="SSF53335">
    <property type="entry name" value="S-adenosyl-L-methionine-dependent methyltransferases"/>
    <property type="match status" value="1"/>
</dbReference>
<protein>
    <submittedName>
        <fullName evidence="1">Type III restriction system methylase</fullName>
    </submittedName>
</protein>
<sequence length="69" mass="8042">MKQETQRIDSWLLEPACGNGSFLAEMLRRKLKAVIKHYRRSQLKFERYAILAVLSINGIDIQKDNIEHG</sequence>
<dbReference type="GO" id="GO:0032259">
    <property type="term" value="P:methylation"/>
    <property type="evidence" value="ECO:0007669"/>
    <property type="project" value="UniProtKB-KW"/>
</dbReference>
<name>A0A7G1QAZ9_9GAMM</name>
<proteinExistence type="predicted"/>
<dbReference type="InterPro" id="IPR029063">
    <property type="entry name" value="SAM-dependent_MTases_sf"/>
</dbReference>
<keyword evidence="2" id="KW-1185">Reference proteome</keyword>
<accession>A0A7G1QAZ9</accession>
<dbReference type="AlphaFoldDB" id="A0A7G1QAZ9"/>
<dbReference type="Proteomes" id="UP000516072">
    <property type="component" value="Chromosome"/>
</dbReference>
<reference evidence="1 2" key="1">
    <citation type="submission" date="2020-03" db="EMBL/GenBank/DDBJ databases">
        <authorList>
            <person name="Picone N."/>
        </authorList>
    </citation>
    <scope>NUCLEOTIDE SEQUENCE [LARGE SCALE GENOMIC DNA]</scope>
    <source>
        <strain evidence="1">NSCAC1</strain>
    </source>
</reference>